<name>A0A0C3F813_PILCF</name>
<evidence type="ECO:0000313" key="3">
    <source>
        <dbReference type="Proteomes" id="UP000054166"/>
    </source>
</evidence>
<proteinExistence type="predicted"/>
<gene>
    <name evidence="2" type="ORF">PILCRDRAFT_656594</name>
</gene>
<organism evidence="2 3">
    <name type="scientific">Piloderma croceum (strain F 1598)</name>
    <dbReference type="NCBI Taxonomy" id="765440"/>
    <lineage>
        <taxon>Eukaryota</taxon>
        <taxon>Fungi</taxon>
        <taxon>Dikarya</taxon>
        <taxon>Basidiomycota</taxon>
        <taxon>Agaricomycotina</taxon>
        <taxon>Agaricomycetes</taxon>
        <taxon>Agaricomycetidae</taxon>
        <taxon>Atheliales</taxon>
        <taxon>Atheliaceae</taxon>
        <taxon>Piloderma</taxon>
    </lineage>
</organism>
<feature type="transmembrane region" description="Helical" evidence="1">
    <location>
        <begin position="119"/>
        <end position="138"/>
    </location>
</feature>
<dbReference type="Proteomes" id="UP000054166">
    <property type="component" value="Unassembled WGS sequence"/>
</dbReference>
<keyword evidence="1" id="KW-0812">Transmembrane</keyword>
<reference evidence="3" key="2">
    <citation type="submission" date="2015-01" db="EMBL/GenBank/DDBJ databases">
        <title>Evolutionary Origins and Diversification of the Mycorrhizal Mutualists.</title>
        <authorList>
            <consortium name="DOE Joint Genome Institute"/>
            <consortium name="Mycorrhizal Genomics Consortium"/>
            <person name="Kohler A."/>
            <person name="Kuo A."/>
            <person name="Nagy L.G."/>
            <person name="Floudas D."/>
            <person name="Copeland A."/>
            <person name="Barry K.W."/>
            <person name="Cichocki N."/>
            <person name="Veneault-Fourrey C."/>
            <person name="LaButti K."/>
            <person name="Lindquist E.A."/>
            <person name="Lipzen A."/>
            <person name="Lundell T."/>
            <person name="Morin E."/>
            <person name="Murat C."/>
            <person name="Riley R."/>
            <person name="Ohm R."/>
            <person name="Sun H."/>
            <person name="Tunlid A."/>
            <person name="Henrissat B."/>
            <person name="Grigoriev I.V."/>
            <person name="Hibbett D.S."/>
            <person name="Martin F."/>
        </authorList>
    </citation>
    <scope>NUCLEOTIDE SEQUENCE [LARGE SCALE GENOMIC DNA]</scope>
    <source>
        <strain evidence="3">F 1598</strain>
    </source>
</reference>
<protein>
    <submittedName>
        <fullName evidence="2">Uncharacterized protein</fullName>
    </submittedName>
</protein>
<evidence type="ECO:0000313" key="2">
    <source>
        <dbReference type="EMBL" id="KIM76031.1"/>
    </source>
</evidence>
<dbReference type="AlphaFoldDB" id="A0A0C3F813"/>
<dbReference type="HOGENOM" id="CLU_1759512_0_0_1"/>
<reference evidence="2 3" key="1">
    <citation type="submission" date="2014-04" db="EMBL/GenBank/DDBJ databases">
        <authorList>
            <consortium name="DOE Joint Genome Institute"/>
            <person name="Kuo A."/>
            <person name="Tarkka M."/>
            <person name="Buscot F."/>
            <person name="Kohler A."/>
            <person name="Nagy L.G."/>
            <person name="Floudas D."/>
            <person name="Copeland A."/>
            <person name="Barry K.W."/>
            <person name="Cichocki N."/>
            <person name="Veneault-Fourrey C."/>
            <person name="LaButti K."/>
            <person name="Lindquist E.A."/>
            <person name="Lipzen A."/>
            <person name="Lundell T."/>
            <person name="Morin E."/>
            <person name="Murat C."/>
            <person name="Sun H."/>
            <person name="Tunlid A."/>
            <person name="Henrissat B."/>
            <person name="Grigoriev I.V."/>
            <person name="Hibbett D.S."/>
            <person name="Martin F."/>
            <person name="Nordberg H.P."/>
            <person name="Cantor M.N."/>
            <person name="Hua S.X."/>
        </authorList>
    </citation>
    <scope>NUCLEOTIDE SEQUENCE [LARGE SCALE GENOMIC DNA]</scope>
    <source>
        <strain evidence="2 3">F 1598</strain>
    </source>
</reference>
<dbReference type="InParanoid" id="A0A0C3F813"/>
<keyword evidence="1" id="KW-0472">Membrane</keyword>
<keyword evidence="1" id="KW-1133">Transmembrane helix</keyword>
<sequence length="148" mass="16112">MNERSSLDGTKRASMTTHCLMPHSAALASNQKYCSFLAHCISFRVSSIGPPDHLTLCLTNAPKTDIISCISPCLVNMLPTIRVSRTSAMVLSPGLLIQCRLCGNSVFLSFAVFKRVSSFLLLIFVRALLITLVMSFSGNSPLVSIFLK</sequence>
<keyword evidence="3" id="KW-1185">Reference proteome</keyword>
<dbReference type="EMBL" id="KN833039">
    <property type="protein sequence ID" value="KIM76031.1"/>
    <property type="molecule type" value="Genomic_DNA"/>
</dbReference>
<evidence type="ECO:0000256" key="1">
    <source>
        <dbReference type="SAM" id="Phobius"/>
    </source>
</evidence>
<accession>A0A0C3F813</accession>